<accession>A0A482MTQ9</accession>
<keyword evidence="1" id="KW-0732">Signal</keyword>
<evidence type="ECO:0000313" key="3">
    <source>
        <dbReference type="Proteomes" id="UP000307461"/>
    </source>
</evidence>
<dbReference type="InterPro" id="IPR005519">
    <property type="entry name" value="Acid_phosphat_B-like"/>
</dbReference>
<dbReference type="Pfam" id="PF03767">
    <property type="entry name" value="Acid_phosphat_B"/>
    <property type="match status" value="1"/>
</dbReference>
<dbReference type="Proteomes" id="UP000307461">
    <property type="component" value="Segment"/>
</dbReference>
<sequence>MIYICDLDGTLYDNRHRAHLMPTGDNRNSTEAWAQFNGACRGDKPIPNMLAIIKQLLASGEDVRFLTGRGKSAYLPTMDRLHNDLELSRTLIKLQMRPMDDHRSAEEFKADALLRLLKTYGTEKFTCFEDDPKVCAAFEALSDRVIVVQVDSLCAAVLDGESNK</sequence>
<reference evidence="2 3" key="1">
    <citation type="submission" date="2019-01" db="EMBL/GenBank/DDBJ databases">
        <title>Still something new to discover - new insights into E. coli phage diversity and taxonomy.</title>
        <authorList>
            <person name="Korf I.H.E."/>
            <person name="Adriaennsens E."/>
            <person name="Dreiseikelmann B."/>
            <person name="Kropinski A."/>
            <person name="Nimtz M."/>
            <person name="Meier-Kolthoff J.P."/>
            <person name="Rohde M."/>
            <person name="van Raaij M."/>
            <person name="Wittmann J."/>
        </authorList>
    </citation>
    <scope>NUCLEOTIDE SEQUENCE [LARGE SCALE GENOMIC DNA]</scope>
</reference>
<dbReference type="Gene3D" id="3.40.50.1000">
    <property type="entry name" value="HAD superfamily/HAD-like"/>
    <property type="match status" value="1"/>
</dbReference>
<dbReference type="EMBL" id="MK373772">
    <property type="protein sequence ID" value="QBQ76673.1"/>
    <property type="molecule type" value="Genomic_DNA"/>
</dbReference>
<keyword evidence="3" id="KW-1185">Reference proteome</keyword>
<evidence type="ECO:0008006" key="4">
    <source>
        <dbReference type="Google" id="ProtNLM"/>
    </source>
</evidence>
<evidence type="ECO:0000256" key="1">
    <source>
        <dbReference type="ARBA" id="ARBA00022729"/>
    </source>
</evidence>
<organism evidence="2 3">
    <name type="scientific">Escherichia phage PTXU04</name>
    <dbReference type="NCBI Taxonomy" id="2508206"/>
    <lineage>
        <taxon>Viruses</taxon>
        <taxon>Duplodnaviria</taxon>
        <taxon>Heunggongvirae</taxon>
        <taxon>Uroviricota</taxon>
        <taxon>Caudoviricetes</taxon>
        <taxon>Xuquatrovirus</taxon>
        <taxon>Xuquatrovirus PTXU04</taxon>
    </lineage>
</organism>
<dbReference type="InterPro" id="IPR023214">
    <property type="entry name" value="HAD_sf"/>
</dbReference>
<dbReference type="SUPFAM" id="SSF56784">
    <property type="entry name" value="HAD-like"/>
    <property type="match status" value="1"/>
</dbReference>
<name>A0A482MTQ9_9CAUD</name>
<gene>
    <name evidence="2" type="ORF">PTXU04_00059</name>
</gene>
<evidence type="ECO:0000313" key="2">
    <source>
        <dbReference type="EMBL" id="QBQ76673.1"/>
    </source>
</evidence>
<protein>
    <recommendedName>
        <fullName evidence="4">Phosphatase</fullName>
    </recommendedName>
</protein>
<dbReference type="InterPro" id="IPR036412">
    <property type="entry name" value="HAD-like_sf"/>
</dbReference>
<proteinExistence type="predicted"/>